<keyword evidence="1" id="KW-0812">Transmembrane</keyword>
<protein>
    <submittedName>
        <fullName evidence="2">Putative membrane protein</fullName>
    </submittedName>
</protein>
<keyword evidence="1" id="KW-1133">Transmembrane helix</keyword>
<accession>A0A1C3P044</accession>
<dbReference type="AlphaFoldDB" id="A0A1C3P044"/>
<evidence type="ECO:0000313" key="2">
    <source>
        <dbReference type="EMBL" id="SBW23145.1"/>
    </source>
</evidence>
<evidence type="ECO:0000256" key="1">
    <source>
        <dbReference type="SAM" id="Phobius"/>
    </source>
</evidence>
<keyword evidence="1" id="KW-0472">Membrane</keyword>
<proteinExistence type="predicted"/>
<evidence type="ECO:0000313" key="3">
    <source>
        <dbReference type="Proteomes" id="UP000199013"/>
    </source>
</evidence>
<feature type="transmembrane region" description="Helical" evidence="1">
    <location>
        <begin position="14"/>
        <end position="31"/>
    </location>
</feature>
<keyword evidence="3" id="KW-1185">Reference proteome</keyword>
<organism evidence="2 3">
    <name type="scientific">Candidatus Protofrankia californiensis</name>
    <dbReference type="NCBI Taxonomy" id="1839754"/>
    <lineage>
        <taxon>Bacteria</taxon>
        <taxon>Bacillati</taxon>
        <taxon>Actinomycetota</taxon>
        <taxon>Actinomycetes</taxon>
        <taxon>Frankiales</taxon>
        <taxon>Frankiaceae</taxon>
        <taxon>Protofrankia</taxon>
    </lineage>
</organism>
<gene>
    <name evidence="2" type="ORF">FDG2_3641</name>
</gene>
<sequence length="39" mass="4357">MGAVDVLDLYPEQSWTRVVLLIAVLVVRRGSVKASMRID</sequence>
<name>A0A1C3P044_9ACTN</name>
<dbReference type="Proteomes" id="UP000199013">
    <property type="component" value="Unassembled WGS sequence"/>
</dbReference>
<dbReference type="EMBL" id="FLUV01001528">
    <property type="protein sequence ID" value="SBW23145.1"/>
    <property type="molecule type" value="Genomic_DNA"/>
</dbReference>
<reference evidence="3" key="1">
    <citation type="submission" date="2016-02" db="EMBL/GenBank/DDBJ databases">
        <authorList>
            <person name="Wibberg D."/>
        </authorList>
    </citation>
    <scope>NUCLEOTIDE SEQUENCE [LARGE SCALE GENOMIC DNA]</scope>
</reference>